<dbReference type="PANTHER" id="PTHR47326">
    <property type="entry name" value="TRANSPOSABLE ELEMENT TC3 TRANSPOSASE-LIKE PROTEIN"/>
    <property type="match status" value="1"/>
</dbReference>
<dbReference type="AlphaFoldDB" id="A0A9N9N278"/>
<keyword evidence="3" id="KW-1185">Reference proteome</keyword>
<feature type="compositionally biased region" description="Basic and acidic residues" evidence="1">
    <location>
        <begin position="52"/>
        <end position="61"/>
    </location>
</feature>
<dbReference type="OrthoDB" id="9971063at2759"/>
<reference evidence="2" key="2">
    <citation type="submission" date="2022-10" db="EMBL/GenBank/DDBJ databases">
        <authorList>
            <consortium name="ENA_rothamsted_submissions"/>
            <consortium name="culmorum"/>
            <person name="King R."/>
        </authorList>
    </citation>
    <scope>NUCLEOTIDE SEQUENCE</scope>
</reference>
<evidence type="ECO:0008006" key="4">
    <source>
        <dbReference type="Google" id="ProtNLM"/>
    </source>
</evidence>
<organism evidence="2 3">
    <name type="scientific">Diatraea saccharalis</name>
    <name type="common">sugarcane borer</name>
    <dbReference type="NCBI Taxonomy" id="40085"/>
    <lineage>
        <taxon>Eukaryota</taxon>
        <taxon>Metazoa</taxon>
        <taxon>Ecdysozoa</taxon>
        <taxon>Arthropoda</taxon>
        <taxon>Hexapoda</taxon>
        <taxon>Insecta</taxon>
        <taxon>Pterygota</taxon>
        <taxon>Neoptera</taxon>
        <taxon>Endopterygota</taxon>
        <taxon>Lepidoptera</taxon>
        <taxon>Glossata</taxon>
        <taxon>Ditrysia</taxon>
        <taxon>Pyraloidea</taxon>
        <taxon>Crambidae</taxon>
        <taxon>Crambinae</taxon>
        <taxon>Diatraea</taxon>
    </lineage>
</organism>
<accession>A0A9N9N278</accession>
<dbReference type="Proteomes" id="UP001153714">
    <property type="component" value="Chromosome 1"/>
</dbReference>
<protein>
    <recommendedName>
        <fullName evidence="4">Transposase</fullName>
    </recommendedName>
</protein>
<evidence type="ECO:0000313" key="2">
    <source>
        <dbReference type="EMBL" id="CAG9782220.1"/>
    </source>
</evidence>
<sequence length="176" mass="20529">MASFSGAERALCVREYYRDNDSVAVGRLITIYAMQNMLQVFKLYRNGYINSRRRDQREPHSSRPRASRKPVNVERVSESIQEQPRLSTRKRASVLNLPRTSLNRILHKDLHLYPYKIQIVQALKPSDHVQRLKFVDEMLQKISSFNNILFLDETHFLLNGFVNRQIVGTGVTPTQN</sequence>
<name>A0A9N9N278_9NEOP</name>
<evidence type="ECO:0000256" key="1">
    <source>
        <dbReference type="SAM" id="MobiDB-lite"/>
    </source>
</evidence>
<dbReference type="PANTHER" id="PTHR47326:SF1">
    <property type="entry name" value="HTH PSQ-TYPE DOMAIN-CONTAINING PROTEIN"/>
    <property type="match status" value="1"/>
</dbReference>
<reference evidence="2" key="1">
    <citation type="submission" date="2021-12" db="EMBL/GenBank/DDBJ databases">
        <authorList>
            <person name="King R."/>
        </authorList>
    </citation>
    <scope>NUCLEOTIDE SEQUENCE</scope>
</reference>
<proteinExistence type="predicted"/>
<gene>
    <name evidence="2" type="ORF">DIATSA_LOCUS500</name>
</gene>
<evidence type="ECO:0000313" key="3">
    <source>
        <dbReference type="Proteomes" id="UP001153714"/>
    </source>
</evidence>
<dbReference type="EMBL" id="OU893332">
    <property type="protein sequence ID" value="CAG9782220.1"/>
    <property type="molecule type" value="Genomic_DNA"/>
</dbReference>
<feature type="region of interest" description="Disordered" evidence="1">
    <location>
        <begin position="52"/>
        <end position="82"/>
    </location>
</feature>